<evidence type="ECO:0000313" key="1">
    <source>
        <dbReference type="EMBL" id="KYP40254.1"/>
    </source>
</evidence>
<keyword evidence="2" id="KW-1185">Reference proteome</keyword>
<sequence length="101" mass="11392">MDVDPLKEGTFYFGSLSKFPFYWCPKPSRFHGVGQVKLTASEAAAIENLIALPRPLDCKLILSLANSAYKERGLESEYLVLFRVLGFVKTPFSDVLRFLCL</sequence>
<accession>A0A151RC69</accession>
<proteinExistence type="predicted"/>
<dbReference type="EMBL" id="KQ483848">
    <property type="protein sequence ID" value="KYP40254.1"/>
    <property type="molecule type" value="Genomic_DNA"/>
</dbReference>
<dbReference type="AlphaFoldDB" id="A0A151RC69"/>
<dbReference type="Gramene" id="C.cajan_38295.t">
    <property type="protein sequence ID" value="C.cajan_38295.t.cds1"/>
    <property type="gene ID" value="C.cajan_38295"/>
</dbReference>
<gene>
    <name evidence="1" type="ORF">KK1_038408</name>
</gene>
<name>A0A151RC69_CAJCA</name>
<evidence type="ECO:0000313" key="2">
    <source>
        <dbReference type="Proteomes" id="UP000075243"/>
    </source>
</evidence>
<organism evidence="1 2">
    <name type="scientific">Cajanus cajan</name>
    <name type="common">Pigeon pea</name>
    <name type="synonym">Cajanus indicus</name>
    <dbReference type="NCBI Taxonomy" id="3821"/>
    <lineage>
        <taxon>Eukaryota</taxon>
        <taxon>Viridiplantae</taxon>
        <taxon>Streptophyta</taxon>
        <taxon>Embryophyta</taxon>
        <taxon>Tracheophyta</taxon>
        <taxon>Spermatophyta</taxon>
        <taxon>Magnoliopsida</taxon>
        <taxon>eudicotyledons</taxon>
        <taxon>Gunneridae</taxon>
        <taxon>Pentapetalae</taxon>
        <taxon>rosids</taxon>
        <taxon>fabids</taxon>
        <taxon>Fabales</taxon>
        <taxon>Fabaceae</taxon>
        <taxon>Papilionoideae</taxon>
        <taxon>50 kb inversion clade</taxon>
        <taxon>NPAAA clade</taxon>
        <taxon>indigoferoid/millettioid clade</taxon>
        <taxon>Phaseoleae</taxon>
        <taxon>Cajanus</taxon>
    </lineage>
</organism>
<protein>
    <submittedName>
        <fullName evidence="1">Uncharacterized protein</fullName>
    </submittedName>
</protein>
<reference evidence="1" key="1">
    <citation type="journal article" date="2012" name="Nat. Biotechnol.">
        <title>Draft genome sequence of pigeonpea (Cajanus cajan), an orphan legume crop of resource-poor farmers.</title>
        <authorList>
            <person name="Varshney R.K."/>
            <person name="Chen W."/>
            <person name="Li Y."/>
            <person name="Bharti A.K."/>
            <person name="Saxena R.K."/>
            <person name="Schlueter J.A."/>
            <person name="Donoghue M.T."/>
            <person name="Azam S."/>
            <person name="Fan G."/>
            <person name="Whaley A.M."/>
            <person name="Farmer A.D."/>
            <person name="Sheridan J."/>
            <person name="Iwata A."/>
            <person name="Tuteja R."/>
            <person name="Penmetsa R.V."/>
            <person name="Wu W."/>
            <person name="Upadhyaya H.D."/>
            <person name="Yang S.P."/>
            <person name="Shah T."/>
            <person name="Saxena K.B."/>
            <person name="Michael T."/>
            <person name="McCombie W.R."/>
            <person name="Yang B."/>
            <person name="Zhang G."/>
            <person name="Yang H."/>
            <person name="Wang J."/>
            <person name="Spillane C."/>
            <person name="Cook D.R."/>
            <person name="May G.D."/>
            <person name="Xu X."/>
            <person name="Jackson S.A."/>
        </authorList>
    </citation>
    <scope>NUCLEOTIDE SEQUENCE [LARGE SCALE GENOMIC DNA]</scope>
</reference>
<dbReference type="Proteomes" id="UP000075243">
    <property type="component" value="Unassembled WGS sequence"/>
</dbReference>